<dbReference type="AlphaFoldDB" id="A0A4P2VM14"/>
<feature type="region of interest" description="Disordered" evidence="1">
    <location>
        <begin position="1"/>
        <end position="28"/>
    </location>
</feature>
<feature type="compositionally biased region" description="Basic and acidic residues" evidence="1">
    <location>
        <begin position="16"/>
        <end position="25"/>
    </location>
</feature>
<name>A0A4P2VM14_FLUSA</name>
<accession>A0A4P2VM14</accession>
<evidence type="ECO:0000313" key="3">
    <source>
        <dbReference type="Proteomes" id="UP000291236"/>
    </source>
</evidence>
<evidence type="ECO:0000313" key="2">
    <source>
        <dbReference type="EMBL" id="BBH53961.1"/>
    </source>
</evidence>
<dbReference type="OrthoDB" id="226361at2"/>
<protein>
    <submittedName>
        <fullName evidence="2">Uncharacterized protein</fullName>
    </submittedName>
</protein>
<dbReference type="EMBL" id="AP019368">
    <property type="protein sequence ID" value="BBH53961.1"/>
    <property type="molecule type" value="Genomic_DNA"/>
</dbReference>
<dbReference type="Proteomes" id="UP000291236">
    <property type="component" value="Chromosome"/>
</dbReference>
<keyword evidence="3" id="KW-1185">Reference proteome</keyword>
<proteinExistence type="predicted"/>
<sequence>MVSGSNKTQKMTQKSTKNETVEKKTKGTAKSNKITYTPFSTPAFIQDLTGSAQVDLNFKWNLNANAFTEQSIAGDPWNQGYLDNTGKFISSPPQSYYYNLATTDIPAGTAALPVTWVAFPRRILYFLGKNNPETNPYNLDQQKLFELADTGYYTDSSGARHSFPQIPVNLCPNPNWKGELQAYGPYGPRGWQDEYSEWSVTRNSAGKITRVDFVCENPEYWYTLWSVDPNTVAKKYEETLNFGLPTNSPNNISVKVEELYLRDPISGNPVIDPFTQKPAYNPLNKWNSGPLSVRGSAASGGAMHLTSSPNTLQTEVGLAGAATVQRNVGNVNPQALICCSQYGQSFRNSDPFIGQSVNQVVGGTPAARVSLANPIGLYIQKPDFSNYQLFDDPKLPKGASVADCWQVVRGHEMLIDPVTNQPFNGNFILHAVFQIPAKWIAAGVTKTIGDIKITSGGVTSPIQWAGQIAQTYHVGLFARGLPAKDLEPVSCAVNLSNPTEDAKLPPAQVQPVQMVYQSIWNAYYGTKIPNPVNIPMSLATNSVIVPVPVKQGDQGLRMVLICSTAVKGAGNSLPTVVAAPNSGIAITVDQKAGLQDVTYAAPGNSYPSVFNMLTLTVNIDKNTTPGLYGIQVNNPGTGMPPAVTGPGYIYVFPS</sequence>
<dbReference type="KEGG" id="sbf:JCM31447_24140"/>
<organism evidence="2 3">
    <name type="scientific">Fluviispira sanaruensis</name>
    <dbReference type="NCBI Taxonomy" id="2493639"/>
    <lineage>
        <taxon>Bacteria</taxon>
        <taxon>Pseudomonadati</taxon>
        <taxon>Bdellovibrionota</taxon>
        <taxon>Oligoflexia</taxon>
        <taxon>Silvanigrellales</taxon>
        <taxon>Silvanigrellaceae</taxon>
        <taxon>Fluviispira</taxon>
    </lineage>
</organism>
<dbReference type="RefSeq" id="WP_130610856.1">
    <property type="nucleotide sequence ID" value="NZ_AP019368.1"/>
</dbReference>
<gene>
    <name evidence="2" type="ORF">JCM31447_24140</name>
</gene>
<feature type="compositionally biased region" description="Polar residues" evidence="1">
    <location>
        <begin position="1"/>
        <end position="15"/>
    </location>
</feature>
<reference evidence="2 3" key="1">
    <citation type="submission" date="2018-12" db="EMBL/GenBank/DDBJ databases">
        <title>Rubrispira sanarue gen. nov., sp., nov., a member of the order Silvanigrellales, isolated from a brackish lake in Hamamatsu Japan.</title>
        <authorList>
            <person name="Maejima Y."/>
            <person name="Iino T."/>
            <person name="Muraguchi Y."/>
            <person name="Fukuda K."/>
            <person name="Nojiri H."/>
            <person name="Ohkuma M."/>
            <person name="Moriuchi R."/>
            <person name="Dohra H."/>
            <person name="Kimbara K."/>
            <person name="Shintani M."/>
        </authorList>
    </citation>
    <scope>NUCLEOTIDE SEQUENCE [LARGE SCALE GENOMIC DNA]</scope>
    <source>
        <strain evidence="2 3">RF1110005</strain>
    </source>
</reference>
<evidence type="ECO:0000256" key="1">
    <source>
        <dbReference type="SAM" id="MobiDB-lite"/>
    </source>
</evidence>